<dbReference type="PANTHER" id="PTHR43798:SF31">
    <property type="entry name" value="AB HYDROLASE SUPERFAMILY PROTEIN YCLE"/>
    <property type="match status" value="1"/>
</dbReference>
<dbReference type="SUPFAM" id="SSF53474">
    <property type="entry name" value="alpha/beta-Hydrolases"/>
    <property type="match status" value="1"/>
</dbReference>
<dbReference type="InterPro" id="IPR000073">
    <property type="entry name" value="AB_hydrolase_1"/>
</dbReference>
<evidence type="ECO:0000313" key="3">
    <source>
        <dbReference type="EMBL" id="ADG89681.1"/>
    </source>
</evidence>
<evidence type="ECO:0000313" key="4">
    <source>
        <dbReference type="Proteomes" id="UP000006640"/>
    </source>
</evidence>
<dbReference type="GO" id="GO:0016020">
    <property type="term" value="C:membrane"/>
    <property type="evidence" value="ECO:0007669"/>
    <property type="project" value="TreeGrafter"/>
</dbReference>
<organism evidence="3 4">
    <name type="scientific">Thermobispora bispora (strain ATCC 19993 / DSM 43833 / CBS 139.67 / JCM 10125 / KCTC 9307 / NBRC 14880 / R51)</name>
    <dbReference type="NCBI Taxonomy" id="469371"/>
    <lineage>
        <taxon>Bacteria</taxon>
        <taxon>Bacillati</taxon>
        <taxon>Actinomycetota</taxon>
        <taxon>Actinomycetes</taxon>
        <taxon>Streptosporangiales</taxon>
        <taxon>Streptosporangiaceae</taxon>
        <taxon>Thermobispora</taxon>
    </lineage>
</organism>
<keyword evidence="4" id="KW-1185">Reference proteome</keyword>
<accession>D6Y7H0</accession>
<dbReference type="InterPro" id="IPR029058">
    <property type="entry name" value="AB_hydrolase_fold"/>
</dbReference>
<feature type="domain" description="AB hydrolase-1" evidence="2">
    <location>
        <begin position="35"/>
        <end position="279"/>
    </location>
</feature>
<dbReference type="Pfam" id="PF00561">
    <property type="entry name" value="Abhydrolase_1"/>
    <property type="match status" value="1"/>
</dbReference>
<evidence type="ECO:0000256" key="1">
    <source>
        <dbReference type="ARBA" id="ARBA00022801"/>
    </source>
</evidence>
<dbReference type="OrthoDB" id="27092at2"/>
<proteinExistence type="predicted"/>
<dbReference type="GO" id="GO:0016787">
    <property type="term" value="F:hydrolase activity"/>
    <property type="evidence" value="ECO:0007669"/>
    <property type="project" value="UniProtKB-KW"/>
</dbReference>
<reference evidence="3 4" key="1">
    <citation type="submission" date="2010-01" db="EMBL/GenBank/DDBJ databases">
        <title>The complete genome of Thermobispora bispora DSM 43833.</title>
        <authorList>
            <consortium name="US DOE Joint Genome Institute (JGI-PGF)"/>
            <person name="Lucas S."/>
            <person name="Copeland A."/>
            <person name="Lapidus A."/>
            <person name="Glavina del Rio T."/>
            <person name="Dalin E."/>
            <person name="Tice H."/>
            <person name="Bruce D."/>
            <person name="Goodwin L."/>
            <person name="Pitluck S."/>
            <person name="Kyrpides N."/>
            <person name="Mavromatis K."/>
            <person name="Ivanova N."/>
            <person name="Mikhailova N."/>
            <person name="Chertkov O."/>
            <person name="Brettin T."/>
            <person name="Detter J.C."/>
            <person name="Han C."/>
            <person name="Larimer F."/>
            <person name="Land M."/>
            <person name="Hauser L."/>
            <person name="Markowitz V."/>
            <person name="Cheng J.-F."/>
            <person name="Hugenholtz P."/>
            <person name="Woyke T."/>
            <person name="Wu D."/>
            <person name="Jando M."/>
            <person name="Schneider S."/>
            <person name="Klenk H.-P."/>
            <person name="Eisen J.A."/>
        </authorList>
    </citation>
    <scope>NUCLEOTIDE SEQUENCE [LARGE SCALE GENOMIC DNA]</scope>
    <source>
        <strain evidence="4">ATCC 19993 / DSM 43833 / CBS 139.67 / JCM 10125 / KCTC 9307 / NBRC 14880 / R51</strain>
    </source>
</reference>
<dbReference type="EMBL" id="CP001874">
    <property type="protein sequence ID" value="ADG89681.1"/>
    <property type="molecule type" value="Genomic_DNA"/>
</dbReference>
<gene>
    <name evidence="3" type="ordered locus">Tbis_2983</name>
</gene>
<name>D6Y7H0_THEBD</name>
<sequence>MRAVPIPPWPGEYLDIGDMRLHVRTTPEGPQETAVFVHGLAGSATNWTDLMAELAGEVRGIAVDLPGSGHSPEPPGGDYSLDAHARAVVRLIERVGGPVHLFGNSMGGAISVRVAATRPDLVSSLTLISPALPDLRPRYGPARVALSALPVVGDFLIGRLSSIPADLRVRESMRMCFADPSAVHPDRYREAVEELRRRDDLPYADAALLGCARALVKEYFRTGPQNLWRQAARVTAPTLAIYGLRDRLVHPDTALRAARTFPDIRVVRLPRIGHVAQMEVPRVVAWEARQHIGRARTPLRRTA</sequence>
<dbReference type="Gene3D" id="3.40.50.1820">
    <property type="entry name" value="alpha/beta hydrolase"/>
    <property type="match status" value="1"/>
</dbReference>
<protein>
    <submittedName>
        <fullName evidence="3">Alpha/beta hydrolase fold protein</fullName>
    </submittedName>
</protein>
<dbReference type="PRINTS" id="PR00111">
    <property type="entry name" value="ABHYDROLASE"/>
</dbReference>
<dbReference type="InterPro" id="IPR050266">
    <property type="entry name" value="AB_hydrolase_sf"/>
</dbReference>
<dbReference type="PANTHER" id="PTHR43798">
    <property type="entry name" value="MONOACYLGLYCEROL LIPASE"/>
    <property type="match status" value="1"/>
</dbReference>
<evidence type="ECO:0000259" key="2">
    <source>
        <dbReference type="Pfam" id="PF00561"/>
    </source>
</evidence>
<keyword evidence="1 3" id="KW-0378">Hydrolase</keyword>
<dbReference type="AlphaFoldDB" id="D6Y7H0"/>
<dbReference type="Proteomes" id="UP000006640">
    <property type="component" value="Chromosome"/>
</dbReference>
<dbReference type="HOGENOM" id="CLU_020336_13_2_11"/>
<dbReference type="eggNOG" id="COG2267">
    <property type="taxonomic scope" value="Bacteria"/>
</dbReference>
<dbReference type="STRING" id="469371.Tbis_2983"/>
<dbReference type="KEGG" id="tbi:Tbis_2983"/>